<dbReference type="Gene3D" id="3.90.1150.10">
    <property type="entry name" value="Aspartate Aminotransferase, domain 1"/>
    <property type="match status" value="1"/>
</dbReference>
<dbReference type="RefSeq" id="WP_289454334.1">
    <property type="nucleotide sequence ID" value="NZ_JAUCGQ010000001.1"/>
</dbReference>
<dbReference type="Gene3D" id="3.40.640.10">
    <property type="entry name" value="Type I PLP-dependent aspartate aminotransferase-like (Major domain)"/>
    <property type="match status" value="1"/>
</dbReference>
<accession>A0ABT7SEE1</accession>
<dbReference type="GO" id="GO:0008483">
    <property type="term" value="F:transaminase activity"/>
    <property type="evidence" value="ECO:0007669"/>
    <property type="project" value="UniProtKB-KW"/>
</dbReference>
<comment type="cofactor">
    <cofactor evidence="1 6">
        <name>pyridoxal 5'-phosphate</name>
        <dbReference type="ChEBI" id="CHEBI:597326"/>
    </cofactor>
</comment>
<dbReference type="InterPro" id="IPR015421">
    <property type="entry name" value="PyrdxlP-dep_Trfase_major"/>
</dbReference>
<evidence type="ECO:0000256" key="5">
    <source>
        <dbReference type="ARBA" id="ARBA00023239"/>
    </source>
</evidence>
<evidence type="ECO:0000313" key="8">
    <source>
        <dbReference type="Proteomes" id="UP001529338"/>
    </source>
</evidence>
<evidence type="ECO:0000256" key="2">
    <source>
        <dbReference type="ARBA" id="ARBA00009533"/>
    </source>
</evidence>
<keyword evidence="7" id="KW-0032">Aminotransferase</keyword>
<keyword evidence="8" id="KW-1185">Reference proteome</keyword>
<proteinExistence type="inferred from homology"/>
<dbReference type="PANTHER" id="PTHR11999">
    <property type="entry name" value="GROUP II PYRIDOXAL-5-PHOSPHATE DECARBOXYLASE"/>
    <property type="match status" value="1"/>
</dbReference>
<dbReference type="Pfam" id="PF00282">
    <property type="entry name" value="Pyridoxal_deC"/>
    <property type="match status" value="1"/>
</dbReference>
<name>A0ABT7SEE1_9CELL</name>
<comment type="similarity">
    <text evidence="2 6">Belongs to the group II decarboxylase family.</text>
</comment>
<organism evidence="7 8">
    <name type="scientific">Cellulomonas alba</name>
    <dbReference type="NCBI Taxonomy" id="3053467"/>
    <lineage>
        <taxon>Bacteria</taxon>
        <taxon>Bacillati</taxon>
        <taxon>Actinomycetota</taxon>
        <taxon>Actinomycetes</taxon>
        <taxon>Micrococcales</taxon>
        <taxon>Cellulomonadaceae</taxon>
        <taxon>Cellulomonas</taxon>
    </lineage>
</organism>
<evidence type="ECO:0000256" key="6">
    <source>
        <dbReference type="RuleBase" id="RU000382"/>
    </source>
</evidence>
<dbReference type="InterPro" id="IPR015422">
    <property type="entry name" value="PyrdxlP-dep_Trfase_small"/>
</dbReference>
<keyword evidence="4 6" id="KW-0663">Pyridoxal phosphate</keyword>
<keyword evidence="5 6" id="KW-0456">Lyase</keyword>
<dbReference type="InterPro" id="IPR002129">
    <property type="entry name" value="PyrdxlP-dep_de-COase"/>
</dbReference>
<evidence type="ECO:0000256" key="1">
    <source>
        <dbReference type="ARBA" id="ARBA00001933"/>
    </source>
</evidence>
<dbReference type="InterPro" id="IPR015424">
    <property type="entry name" value="PyrdxlP-dep_Trfase"/>
</dbReference>
<keyword evidence="3" id="KW-0210">Decarboxylase</keyword>
<dbReference type="EMBL" id="JAUCGQ010000001">
    <property type="protein sequence ID" value="MDM7854561.1"/>
    <property type="molecule type" value="Genomic_DNA"/>
</dbReference>
<dbReference type="SUPFAM" id="SSF53383">
    <property type="entry name" value="PLP-dependent transferases"/>
    <property type="match status" value="1"/>
</dbReference>
<evidence type="ECO:0000256" key="3">
    <source>
        <dbReference type="ARBA" id="ARBA00022793"/>
    </source>
</evidence>
<evidence type="ECO:0000256" key="4">
    <source>
        <dbReference type="ARBA" id="ARBA00022898"/>
    </source>
</evidence>
<gene>
    <name evidence="7" type="ORF">QRT04_06425</name>
</gene>
<reference evidence="7 8" key="1">
    <citation type="submission" date="2023-06" db="EMBL/GenBank/DDBJ databases">
        <title>Cellulomonas sp. MW4 Whole genome sequence.</title>
        <authorList>
            <person name="Park S."/>
        </authorList>
    </citation>
    <scope>NUCLEOTIDE SEQUENCE [LARGE SCALE GENOMIC DNA]</scope>
    <source>
        <strain evidence="7 8">MW4</strain>
    </source>
</reference>
<protein>
    <submittedName>
        <fullName evidence="7">Aminotransferase class V-fold PLP-dependent enzyme</fullName>
    </submittedName>
</protein>
<keyword evidence="7" id="KW-0808">Transferase</keyword>
<dbReference type="PANTHER" id="PTHR11999:SF70">
    <property type="entry name" value="MIP05841P"/>
    <property type="match status" value="1"/>
</dbReference>
<evidence type="ECO:0000313" key="7">
    <source>
        <dbReference type="EMBL" id="MDM7854561.1"/>
    </source>
</evidence>
<dbReference type="Proteomes" id="UP001529338">
    <property type="component" value="Unassembled WGS sequence"/>
</dbReference>
<sequence>MHPDGDDDVPSPGYAELLSLAQREATAWLEAMPSDPIPPLDDATSVKDALGRELPERGADPVEVVERLARAVRPGLLTSQSPRFYGWVIGGTYPVALAADWLTGAWDQNGGMRYASPSTTAVEDLASAWLLDVLGLPAHAGVGFTTGATTANLVGLAAARERVLQRAGWDVNRDGLHGGPRVRWIAGAERHTSVDLAARYLGLGAAALVPADDQGRIDVDALADALDASDGPTIVALQAGNVHSGAFDDVGAAIAVAHEHGAWVHVDGAFGLWAAASPRRHHLLQGYEAADSWATDAHKTLNVPYDCGVAVIADAAAAHTALGVRASYLVAAEGAADPHETVPEMSRRSRGVPVWAVLAWLGRSGVAALIDRLCDGATALADGLRDIPGARVVNDVVFTQVCATFGDRTVQVAERLRDDGQAYAYPSHWQGQDVVRFSVSNWATDQAAVKATVDAVGRAARDVGVGG</sequence>
<comment type="caution">
    <text evidence="7">The sequence shown here is derived from an EMBL/GenBank/DDBJ whole genome shotgun (WGS) entry which is preliminary data.</text>
</comment>
<dbReference type="InterPro" id="IPR010977">
    <property type="entry name" value="Aromatic_deC"/>
</dbReference>